<dbReference type="AlphaFoldDB" id="A0ABD0LNU8"/>
<name>A0ABD0LNU8_9CAEN</name>
<protein>
    <submittedName>
        <fullName evidence="2">Uncharacterized protein</fullName>
    </submittedName>
</protein>
<proteinExistence type="predicted"/>
<evidence type="ECO:0000256" key="1">
    <source>
        <dbReference type="SAM" id="MobiDB-lite"/>
    </source>
</evidence>
<dbReference type="EMBL" id="JACVVK020000035">
    <property type="protein sequence ID" value="KAK7500694.1"/>
    <property type="molecule type" value="Genomic_DNA"/>
</dbReference>
<sequence>MARTQRSGGGRADIAEWPSFGDVLSIPDARAASDNTVPHPDCTDPITQAKPSQRLGASAQRPASKRKAVIVSSTLSRLINHIHTVGRRAPSVTPPLPDIVSLISLICSSRLLATQRHLGRGGTVFGQTTRKER</sequence>
<comment type="caution">
    <text evidence="2">The sequence shown here is derived from an EMBL/GenBank/DDBJ whole genome shotgun (WGS) entry which is preliminary data.</text>
</comment>
<reference evidence="2 3" key="1">
    <citation type="journal article" date="2023" name="Sci. Data">
        <title>Genome assembly of the Korean intertidal mud-creeper Batillaria attramentaria.</title>
        <authorList>
            <person name="Patra A.K."/>
            <person name="Ho P.T."/>
            <person name="Jun S."/>
            <person name="Lee S.J."/>
            <person name="Kim Y."/>
            <person name="Won Y.J."/>
        </authorList>
    </citation>
    <scope>NUCLEOTIDE SEQUENCE [LARGE SCALE GENOMIC DNA]</scope>
    <source>
        <strain evidence="2">Wonlab-2016</strain>
    </source>
</reference>
<feature type="non-terminal residue" evidence="2">
    <location>
        <position position="133"/>
    </location>
</feature>
<feature type="region of interest" description="Disordered" evidence="1">
    <location>
        <begin position="31"/>
        <end position="66"/>
    </location>
</feature>
<keyword evidence="3" id="KW-1185">Reference proteome</keyword>
<accession>A0ABD0LNU8</accession>
<dbReference type="Proteomes" id="UP001519460">
    <property type="component" value="Unassembled WGS sequence"/>
</dbReference>
<organism evidence="2 3">
    <name type="scientific">Batillaria attramentaria</name>
    <dbReference type="NCBI Taxonomy" id="370345"/>
    <lineage>
        <taxon>Eukaryota</taxon>
        <taxon>Metazoa</taxon>
        <taxon>Spiralia</taxon>
        <taxon>Lophotrochozoa</taxon>
        <taxon>Mollusca</taxon>
        <taxon>Gastropoda</taxon>
        <taxon>Caenogastropoda</taxon>
        <taxon>Sorbeoconcha</taxon>
        <taxon>Cerithioidea</taxon>
        <taxon>Batillariidae</taxon>
        <taxon>Batillaria</taxon>
    </lineage>
</organism>
<evidence type="ECO:0000313" key="2">
    <source>
        <dbReference type="EMBL" id="KAK7500694.1"/>
    </source>
</evidence>
<evidence type="ECO:0000313" key="3">
    <source>
        <dbReference type="Proteomes" id="UP001519460"/>
    </source>
</evidence>
<gene>
    <name evidence="2" type="ORF">BaRGS_00007938</name>
</gene>